<dbReference type="EMBL" id="LT629734">
    <property type="protein sequence ID" value="SDS51361.1"/>
    <property type="molecule type" value="Genomic_DNA"/>
</dbReference>
<feature type="region of interest" description="Disordered" evidence="1">
    <location>
        <begin position="1"/>
        <end position="51"/>
    </location>
</feature>
<dbReference type="RefSeq" id="WP_157674351.1">
    <property type="nucleotide sequence ID" value="NZ_LT629734.1"/>
</dbReference>
<name>A0A1H1STW1_9MICO</name>
<evidence type="ECO:0000313" key="2">
    <source>
        <dbReference type="EMBL" id="SDS51361.1"/>
    </source>
</evidence>
<sequence>MDHHDDRSEHDGAATPQQGHGDEGRPEPDQHDPGTEEDTASGGAAQEPDGA</sequence>
<gene>
    <name evidence="2" type="ORF">SAMN04489719_2494</name>
</gene>
<evidence type="ECO:0000256" key="1">
    <source>
        <dbReference type="SAM" id="MobiDB-lite"/>
    </source>
</evidence>
<protein>
    <submittedName>
        <fullName evidence="2">Uncharacterized protein</fullName>
    </submittedName>
</protein>
<feature type="compositionally biased region" description="Basic and acidic residues" evidence="1">
    <location>
        <begin position="20"/>
        <end position="34"/>
    </location>
</feature>
<dbReference type="Proteomes" id="UP000199649">
    <property type="component" value="Chromosome I"/>
</dbReference>
<dbReference type="AlphaFoldDB" id="A0A1H1STW1"/>
<feature type="compositionally biased region" description="Basic and acidic residues" evidence="1">
    <location>
        <begin position="1"/>
        <end position="12"/>
    </location>
</feature>
<keyword evidence="3" id="KW-1185">Reference proteome</keyword>
<evidence type="ECO:0000313" key="3">
    <source>
        <dbReference type="Proteomes" id="UP000199649"/>
    </source>
</evidence>
<accession>A0A1H1STW1</accession>
<organism evidence="2 3">
    <name type="scientific">Agrococcus carbonis</name>
    <dbReference type="NCBI Taxonomy" id="684552"/>
    <lineage>
        <taxon>Bacteria</taxon>
        <taxon>Bacillati</taxon>
        <taxon>Actinomycetota</taxon>
        <taxon>Actinomycetes</taxon>
        <taxon>Micrococcales</taxon>
        <taxon>Microbacteriaceae</taxon>
        <taxon>Agrococcus</taxon>
    </lineage>
</organism>
<proteinExistence type="predicted"/>
<reference evidence="3" key="1">
    <citation type="submission" date="2016-10" db="EMBL/GenBank/DDBJ databases">
        <authorList>
            <person name="Varghese N."/>
            <person name="Submissions S."/>
        </authorList>
    </citation>
    <scope>NUCLEOTIDE SEQUENCE [LARGE SCALE GENOMIC DNA]</scope>
    <source>
        <strain evidence="3">DSM 22965</strain>
    </source>
</reference>